<gene>
    <name evidence="10" type="primary">atpG_1</name>
    <name evidence="10" type="ORF">DSCW_37510</name>
</gene>
<dbReference type="PRINTS" id="PR00126">
    <property type="entry name" value="ATPASEGAMMA"/>
</dbReference>
<evidence type="ECO:0000256" key="3">
    <source>
        <dbReference type="ARBA" id="ARBA00007681"/>
    </source>
</evidence>
<keyword evidence="9" id="KW-0066">ATP synthesis</keyword>
<keyword evidence="11" id="KW-1185">Reference proteome</keyword>
<evidence type="ECO:0000256" key="1">
    <source>
        <dbReference type="ARBA" id="ARBA00003456"/>
    </source>
</evidence>
<dbReference type="OrthoDB" id="9812769at2"/>
<evidence type="ECO:0000256" key="4">
    <source>
        <dbReference type="ARBA" id="ARBA00022448"/>
    </source>
</evidence>
<dbReference type="InterPro" id="IPR000131">
    <property type="entry name" value="ATP_synth_F1_gsu"/>
</dbReference>
<comment type="subcellular location">
    <subcellularLocation>
        <location evidence="2">Membrane</location>
        <topology evidence="2">Peripheral membrane protein</topology>
    </subcellularLocation>
</comment>
<dbReference type="InterPro" id="IPR035968">
    <property type="entry name" value="ATP_synth_F1_ATPase_gsu"/>
</dbReference>
<evidence type="ECO:0000256" key="2">
    <source>
        <dbReference type="ARBA" id="ARBA00004170"/>
    </source>
</evidence>
<dbReference type="AlphaFoldDB" id="A0A5K7ZD01"/>
<evidence type="ECO:0000256" key="6">
    <source>
        <dbReference type="ARBA" id="ARBA00023065"/>
    </source>
</evidence>
<accession>A0A5K7ZD01</accession>
<dbReference type="NCBIfam" id="TIGR03323">
    <property type="entry name" value="alt_F1F0_F1_gam"/>
    <property type="match status" value="1"/>
</dbReference>
<evidence type="ECO:0000256" key="8">
    <source>
        <dbReference type="ARBA" id="ARBA00023196"/>
    </source>
</evidence>
<evidence type="ECO:0000313" key="10">
    <source>
        <dbReference type="EMBL" id="BBO76334.1"/>
    </source>
</evidence>
<keyword evidence="8" id="KW-0139">CF(1)</keyword>
<evidence type="ECO:0000256" key="7">
    <source>
        <dbReference type="ARBA" id="ARBA00023136"/>
    </source>
</evidence>
<comment type="similarity">
    <text evidence="3">Belongs to the ATPase gamma chain family.</text>
</comment>
<dbReference type="Gene3D" id="3.40.1380.10">
    <property type="match status" value="1"/>
</dbReference>
<name>A0A5K7ZD01_9BACT</name>
<dbReference type="GO" id="GO:0045259">
    <property type="term" value="C:proton-transporting ATP synthase complex"/>
    <property type="evidence" value="ECO:0007669"/>
    <property type="project" value="UniProtKB-KW"/>
</dbReference>
<dbReference type="Gene3D" id="1.10.287.80">
    <property type="entry name" value="ATP synthase, gamma subunit, helix hairpin domain"/>
    <property type="match status" value="1"/>
</dbReference>
<reference evidence="10 11" key="1">
    <citation type="submission" date="2019-11" db="EMBL/GenBank/DDBJ databases">
        <title>Comparative genomics of hydrocarbon-degrading Desulfosarcina strains.</title>
        <authorList>
            <person name="Watanabe M."/>
            <person name="Kojima H."/>
            <person name="Fukui M."/>
        </authorList>
    </citation>
    <scope>NUCLEOTIDE SEQUENCE [LARGE SCALE GENOMIC DNA]</scope>
    <source>
        <strain evidence="10 11">PP31</strain>
    </source>
</reference>
<proteinExistence type="inferred from homology"/>
<dbReference type="GO" id="GO:0046933">
    <property type="term" value="F:proton-transporting ATP synthase activity, rotational mechanism"/>
    <property type="evidence" value="ECO:0007669"/>
    <property type="project" value="InterPro"/>
</dbReference>
<keyword evidence="4" id="KW-0813">Transport</keyword>
<dbReference type="Proteomes" id="UP000427769">
    <property type="component" value="Chromosome"/>
</dbReference>
<dbReference type="PANTHER" id="PTHR11693">
    <property type="entry name" value="ATP SYNTHASE GAMMA CHAIN"/>
    <property type="match status" value="1"/>
</dbReference>
<comment type="function">
    <text evidence="1">Produces ATP from ADP in the presence of a proton gradient across the membrane. The gamma chain is believed to be important in regulating ATPase activity and the flow of protons through the CF(0) complex.</text>
</comment>
<keyword evidence="5" id="KW-0375">Hydrogen ion transport</keyword>
<evidence type="ECO:0000313" key="11">
    <source>
        <dbReference type="Proteomes" id="UP000427769"/>
    </source>
</evidence>
<dbReference type="CDD" id="cd12151">
    <property type="entry name" value="F1-ATPase_gamma"/>
    <property type="match status" value="1"/>
</dbReference>
<dbReference type="KEGG" id="dwd:DSCW_37510"/>
<dbReference type="Pfam" id="PF00231">
    <property type="entry name" value="ATP-synt"/>
    <property type="match status" value="1"/>
</dbReference>
<dbReference type="RefSeq" id="WP_155305168.1">
    <property type="nucleotide sequence ID" value="NZ_AP021875.1"/>
</dbReference>
<organism evidence="10 11">
    <name type="scientific">Desulfosarcina widdelii</name>
    <dbReference type="NCBI Taxonomy" id="947919"/>
    <lineage>
        <taxon>Bacteria</taxon>
        <taxon>Pseudomonadati</taxon>
        <taxon>Thermodesulfobacteriota</taxon>
        <taxon>Desulfobacteria</taxon>
        <taxon>Desulfobacterales</taxon>
        <taxon>Desulfosarcinaceae</taxon>
        <taxon>Desulfosarcina</taxon>
    </lineage>
</organism>
<dbReference type="SUPFAM" id="SSF52943">
    <property type="entry name" value="ATP synthase (F1-ATPase), gamma subunit"/>
    <property type="match status" value="1"/>
</dbReference>
<evidence type="ECO:0000256" key="9">
    <source>
        <dbReference type="ARBA" id="ARBA00023310"/>
    </source>
</evidence>
<dbReference type="PANTHER" id="PTHR11693:SF22">
    <property type="entry name" value="ATP SYNTHASE SUBUNIT GAMMA, MITOCHONDRIAL"/>
    <property type="match status" value="1"/>
</dbReference>
<keyword evidence="7" id="KW-0472">Membrane</keyword>
<dbReference type="EMBL" id="AP021875">
    <property type="protein sequence ID" value="BBO76334.1"/>
    <property type="molecule type" value="Genomic_DNA"/>
</dbReference>
<sequence>MPTLETLNRRIRTAHDLLGVVKTMKSLAAVNIRQFERAVASLEQYRHVVDMGWTVFLRMERPTLLQPRNESDVCLVVGSDQGMCGPFNESLWPFALERVAAAESDGKRQWIYWSVGEKVGAILSDTDVVHEVHFAAPGSLNAVNQRIRELILTIERWRSEKRMETLSICHHVLGDRGGYRPVFQRILPLDPAWAEERRRAPWPGRCLPMLGASRATTFAHLFRQYLFISLYRALAQSLASENAARLMAMQAAEKNILETLDNLQALFREERQAAITSELLDIVSGFEALGGENIAG</sequence>
<dbReference type="InterPro" id="IPR017709">
    <property type="entry name" value="Alt_ATP_synth_F1_gsu"/>
</dbReference>
<protein>
    <submittedName>
        <fullName evidence="10">ATP synthase subunit gamma</fullName>
    </submittedName>
</protein>
<keyword evidence="6" id="KW-0406">Ion transport</keyword>
<evidence type="ECO:0000256" key="5">
    <source>
        <dbReference type="ARBA" id="ARBA00022781"/>
    </source>
</evidence>